<name>A0A2H0RBQ3_9BACT</name>
<dbReference type="EMBL" id="PCXV01000040">
    <property type="protein sequence ID" value="PIR43971.1"/>
    <property type="molecule type" value="Genomic_DNA"/>
</dbReference>
<keyword evidence="1" id="KW-0812">Transmembrane</keyword>
<gene>
    <name evidence="2" type="ORF">COV23_02395</name>
</gene>
<dbReference type="AlphaFoldDB" id="A0A2H0RBQ3"/>
<reference evidence="2 3" key="1">
    <citation type="submission" date="2017-09" db="EMBL/GenBank/DDBJ databases">
        <title>Depth-based differentiation of microbial function through sediment-hosted aquifers and enrichment of novel symbionts in the deep terrestrial subsurface.</title>
        <authorList>
            <person name="Probst A.J."/>
            <person name="Ladd B."/>
            <person name="Jarett J.K."/>
            <person name="Geller-Mcgrath D.E."/>
            <person name="Sieber C.M."/>
            <person name="Emerson J.B."/>
            <person name="Anantharaman K."/>
            <person name="Thomas B.C."/>
            <person name="Malmstrom R."/>
            <person name="Stieglmeier M."/>
            <person name="Klingl A."/>
            <person name="Woyke T."/>
            <person name="Ryan C.M."/>
            <person name="Banfield J.F."/>
        </authorList>
    </citation>
    <scope>NUCLEOTIDE SEQUENCE [LARGE SCALE GENOMIC DNA]</scope>
    <source>
        <strain evidence="2">CG10_big_fil_rev_8_21_14_0_10_31_9</strain>
    </source>
</reference>
<evidence type="ECO:0000313" key="2">
    <source>
        <dbReference type="EMBL" id="PIR43971.1"/>
    </source>
</evidence>
<evidence type="ECO:0000313" key="3">
    <source>
        <dbReference type="Proteomes" id="UP000231602"/>
    </source>
</evidence>
<proteinExistence type="predicted"/>
<evidence type="ECO:0000256" key="1">
    <source>
        <dbReference type="SAM" id="Phobius"/>
    </source>
</evidence>
<keyword evidence="1" id="KW-1133">Transmembrane helix</keyword>
<dbReference type="Proteomes" id="UP000231602">
    <property type="component" value="Unassembled WGS sequence"/>
</dbReference>
<organism evidence="2 3">
    <name type="scientific">Candidatus Wolfebacteria bacterium CG10_big_fil_rev_8_21_14_0_10_31_9</name>
    <dbReference type="NCBI Taxonomy" id="1975070"/>
    <lineage>
        <taxon>Bacteria</taxon>
        <taxon>Candidatus Wolfeibacteriota</taxon>
    </lineage>
</organism>
<sequence length="64" mass="7663">MNFNFKNLTQNEIDFRDKFWGPKISKKAPSLNFLVIIRIIGAILLFFFQIRPCIFFYSSCHIIF</sequence>
<protein>
    <submittedName>
        <fullName evidence="2">Uncharacterized protein</fullName>
    </submittedName>
</protein>
<feature type="transmembrane region" description="Helical" evidence="1">
    <location>
        <begin position="31"/>
        <end position="50"/>
    </location>
</feature>
<comment type="caution">
    <text evidence="2">The sequence shown here is derived from an EMBL/GenBank/DDBJ whole genome shotgun (WGS) entry which is preliminary data.</text>
</comment>
<accession>A0A2H0RBQ3</accession>
<keyword evidence="1" id="KW-0472">Membrane</keyword>